<protein>
    <submittedName>
        <fullName evidence="2">S41 family peptidase</fullName>
    </submittedName>
</protein>
<reference evidence="2 3" key="1">
    <citation type="submission" date="2021-03" db="EMBL/GenBank/DDBJ databases">
        <title>Fibrella sp. HMF5036 genome sequencing and assembly.</title>
        <authorList>
            <person name="Kang H."/>
            <person name="Kim H."/>
            <person name="Bae S."/>
            <person name="Joh K."/>
        </authorList>
    </citation>
    <scope>NUCLEOTIDE SEQUENCE [LARGE SCALE GENOMIC DNA]</scope>
    <source>
        <strain evidence="2 3">HMF5036</strain>
    </source>
</reference>
<evidence type="ECO:0000313" key="2">
    <source>
        <dbReference type="EMBL" id="MBO0933172.1"/>
    </source>
</evidence>
<feature type="domain" description="Tail specific protease" evidence="1">
    <location>
        <begin position="115"/>
        <end position="322"/>
    </location>
</feature>
<dbReference type="PANTHER" id="PTHR11261:SF3">
    <property type="entry name" value="RETINOL-BINDING PROTEIN 3"/>
    <property type="match status" value="1"/>
</dbReference>
<dbReference type="Pfam" id="PF03572">
    <property type="entry name" value="Peptidase_S41"/>
    <property type="match status" value="1"/>
</dbReference>
<evidence type="ECO:0000313" key="3">
    <source>
        <dbReference type="Proteomes" id="UP000664795"/>
    </source>
</evidence>
<dbReference type="GO" id="GO:0008236">
    <property type="term" value="F:serine-type peptidase activity"/>
    <property type="evidence" value="ECO:0007669"/>
    <property type="project" value="InterPro"/>
</dbReference>
<dbReference type="SMART" id="SM00245">
    <property type="entry name" value="TSPc"/>
    <property type="match status" value="1"/>
</dbReference>
<sequence>MTILVSWLLGSVAASANFTDKDPERNFEAFWQLFNRYYAHFDTRGVDWQQQYRRFRPSISPSTSDEALLTIFNQMVAPLRDGHVVISPTGDLPASAKYARFYQEFPTKDLQTQFHQVSLAFLQQRGFGQFVPFQSAPYNIGGYCRSTEYGYLQLNGFGGMPLTAFARQLDDMVAAFSDVKGLILDIRINGGGSPAYLGELIGRLTQVKRLVGYGRARIGKKSYEYGPWTSYYVLPRGERKLIKPIVVLTSGSTISAGDHCALYLREFPYVKLAGEQSNGIFSPMLGKRLPNGWEIALSDGQIVDAKRVSYEAKGVPVDWPLMHHRNAMLAGHDPVLDSSLMYLQANAPLLSMLTICPEQIAVTFYADSLLSQKIYGDVTAYSNGLVEEDATLLTPFAAKCLSLKSANSSQAIQRRFQTEQRADSAFYSQNVQNRFYVNVPAPIKKHLRWPFTKRNARRLTVAHHIKLNDNYYVRLHLNQGGWQGETVLIVLDGSGHVIEHCALPIDYLSSHIYR</sequence>
<dbReference type="GO" id="GO:0006508">
    <property type="term" value="P:proteolysis"/>
    <property type="evidence" value="ECO:0007669"/>
    <property type="project" value="InterPro"/>
</dbReference>
<dbReference type="Gene3D" id="3.90.226.10">
    <property type="entry name" value="2-enoyl-CoA Hydratase, Chain A, domain 1"/>
    <property type="match status" value="1"/>
</dbReference>
<organism evidence="2 3">
    <name type="scientific">Fibrella aquatilis</name>
    <dbReference type="NCBI Taxonomy" id="2817059"/>
    <lineage>
        <taxon>Bacteria</taxon>
        <taxon>Pseudomonadati</taxon>
        <taxon>Bacteroidota</taxon>
        <taxon>Cytophagia</taxon>
        <taxon>Cytophagales</taxon>
        <taxon>Spirosomataceae</taxon>
        <taxon>Fibrella</taxon>
    </lineage>
</organism>
<dbReference type="Gene3D" id="3.30.750.44">
    <property type="match status" value="1"/>
</dbReference>
<dbReference type="SUPFAM" id="SSF52096">
    <property type="entry name" value="ClpP/crotonase"/>
    <property type="match status" value="1"/>
</dbReference>
<dbReference type="PANTHER" id="PTHR11261">
    <property type="entry name" value="INTERPHOTORECEPTOR RETINOID-BINDING PROTEIN"/>
    <property type="match status" value="1"/>
</dbReference>
<dbReference type="EMBL" id="JAFMYU010000017">
    <property type="protein sequence ID" value="MBO0933172.1"/>
    <property type="molecule type" value="Genomic_DNA"/>
</dbReference>
<accession>A0A939JXP3</accession>
<dbReference type="CDD" id="cd07563">
    <property type="entry name" value="Peptidase_S41_IRBP"/>
    <property type="match status" value="1"/>
</dbReference>
<gene>
    <name evidence="2" type="ORF">J2I48_19335</name>
</gene>
<dbReference type="InterPro" id="IPR029045">
    <property type="entry name" value="ClpP/crotonase-like_dom_sf"/>
</dbReference>
<dbReference type="Proteomes" id="UP000664795">
    <property type="component" value="Unassembled WGS sequence"/>
</dbReference>
<dbReference type="AlphaFoldDB" id="A0A939JXP3"/>
<dbReference type="InterPro" id="IPR028204">
    <property type="entry name" value="Tricorn_C1"/>
</dbReference>
<comment type="caution">
    <text evidence="2">The sequence shown here is derived from an EMBL/GenBank/DDBJ whole genome shotgun (WGS) entry which is preliminary data.</text>
</comment>
<keyword evidence="3" id="KW-1185">Reference proteome</keyword>
<proteinExistence type="predicted"/>
<dbReference type="InterPro" id="IPR005151">
    <property type="entry name" value="Tail-specific_protease"/>
</dbReference>
<dbReference type="Pfam" id="PF14684">
    <property type="entry name" value="Tricorn_C1"/>
    <property type="match status" value="1"/>
</dbReference>
<name>A0A939JXP3_9BACT</name>
<evidence type="ECO:0000259" key="1">
    <source>
        <dbReference type="SMART" id="SM00245"/>
    </source>
</evidence>
<dbReference type="RefSeq" id="WP_207337133.1">
    <property type="nucleotide sequence ID" value="NZ_JAFMYU010000017.1"/>
</dbReference>